<dbReference type="KEGG" id="cprv:CYPRO_2572"/>
<evidence type="ECO:0000313" key="15">
    <source>
        <dbReference type="Proteomes" id="UP000254808"/>
    </source>
</evidence>
<dbReference type="PANTHER" id="PTHR43221">
    <property type="entry name" value="PROTEASE HTPX"/>
    <property type="match status" value="1"/>
</dbReference>
<feature type="transmembrane region" description="Helical" evidence="12">
    <location>
        <begin position="55"/>
        <end position="73"/>
    </location>
</feature>
<evidence type="ECO:0000256" key="3">
    <source>
        <dbReference type="ARBA" id="ARBA00022670"/>
    </source>
</evidence>
<evidence type="ECO:0000256" key="8">
    <source>
        <dbReference type="ARBA" id="ARBA00022989"/>
    </source>
</evidence>
<dbReference type="InterPro" id="IPR029024">
    <property type="entry name" value="TerB-like"/>
</dbReference>
<keyword evidence="3 14" id="KW-0645">Protease</keyword>
<dbReference type="SUPFAM" id="SSF158682">
    <property type="entry name" value="TerB-like"/>
    <property type="match status" value="1"/>
</dbReference>
<evidence type="ECO:0000256" key="7">
    <source>
        <dbReference type="ARBA" id="ARBA00022833"/>
    </source>
</evidence>
<keyword evidence="2" id="KW-1003">Cell membrane</keyword>
<dbReference type="GO" id="GO:0046872">
    <property type="term" value="F:metal ion binding"/>
    <property type="evidence" value="ECO:0007669"/>
    <property type="project" value="UniProtKB-KW"/>
</dbReference>
<protein>
    <submittedName>
        <fullName evidence="14">Zn-dependent protease with chaperone function</fullName>
    </submittedName>
</protein>
<dbReference type="PANTHER" id="PTHR43221:SF2">
    <property type="entry name" value="PROTEASE HTPX HOMOLOG"/>
    <property type="match status" value="1"/>
</dbReference>
<dbReference type="GO" id="GO:0004222">
    <property type="term" value="F:metalloendopeptidase activity"/>
    <property type="evidence" value="ECO:0007669"/>
    <property type="project" value="InterPro"/>
</dbReference>
<dbReference type="InterPro" id="IPR050083">
    <property type="entry name" value="HtpX_protease"/>
</dbReference>
<feature type="region of interest" description="Disordered" evidence="11">
    <location>
        <begin position="335"/>
        <end position="365"/>
    </location>
</feature>
<feature type="domain" description="Peptidase M48" evidence="13">
    <location>
        <begin position="101"/>
        <end position="326"/>
    </location>
</feature>
<accession>A0A345UMW2</accession>
<evidence type="ECO:0000256" key="2">
    <source>
        <dbReference type="ARBA" id="ARBA00022475"/>
    </source>
</evidence>
<dbReference type="EMBL" id="CP027806">
    <property type="protein sequence ID" value="AXJ01814.1"/>
    <property type="molecule type" value="Genomic_DNA"/>
</dbReference>
<dbReference type="AlphaFoldDB" id="A0A345UMW2"/>
<proteinExistence type="predicted"/>
<evidence type="ECO:0000256" key="1">
    <source>
        <dbReference type="ARBA" id="ARBA00001947"/>
    </source>
</evidence>
<keyword evidence="9" id="KW-0482">Metalloprotease</keyword>
<dbReference type="Gene3D" id="3.30.2010.10">
    <property type="entry name" value="Metalloproteases ('zincins'), catalytic domain"/>
    <property type="match status" value="1"/>
</dbReference>
<keyword evidence="7" id="KW-0862">Zinc</keyword>
<feature type="compositionally biased region" description="Low complexity" evidence="11">
    <location>
        <begin position="344"/>
        <end position="356"/>
    </location>
</feature>
<keyword evidence="5" id="KW-0479">Metal-binding</keyword>
<evidence type="ECO:0000256" key="6">
    <source>
        <dbReference type="ARBA" id="ARBA00022801"/>
    </source>
</evidence>
<keyword evidence="4 12" id="KW-0812">Transmembrane</keyword>
<feature type="transmembrane region" description="Helical" evidence="12">
    <location>
        <begin position="20"/>
        <end position="43"/>
    </location>
</feature>
<dbReference type="Proteomes" id="UP000254808">
    <property type="component" value="Chromosome"/>
</dbReference>
<dbReference type="GO" id="GO:0006508">
    <property type="term" value="P:proteolysis"/>
    <property type="evidence" value="ECO:0007669"/>
    <property type="project" value="UniProtKB-KW"/>
</dbReference>
<reference evidence="14 15" key="1">
    <citation type="submission" date="2018-03" db="EMBL/GenBank/DDBJ databases">
        <title>Phenotypic and genomic properties of Cyclonatronum proteinivorum gen. nov., sp. nov., a haloalkaliphilic bacteroidete from soda lakes possessing Na+-translocating rhodopsin.</title>
        <authorList>
            <person name="Toshchakov S.V."/>
            <person name="Korzhenkov A."/>
            <person name="Samarov N.I."/>
            <person name="Kublanov I.V."/>
            <person name="Muntyan M.S."/>
            <person name="Sorokin D.Y."/>
        </authorList>
    </citation>
    <scope>NUCLEOTIDE SEQUENCE [LARGE SCALE GENOMIC DNA]</scope>
    <source>
        <strain evidence="14 15">Omega</strain>
    </source>
</reference>
<keyword evidence="6" id="KW-0378">Hydrolase</keyword>
<evidence type="ECO:0000313" key="14">
    <source>
        <dbReference type="EMBL" id="AXJ01814.1"/>
    </source>
</evidence>
<evidence type="ECO:0000256" key="5">
    <source>
        <dbReference type="ARBA" id="ARBA00022723"/>
    </source>
</evidence>
<evidence type="ECO:0000259" key="13">
    <source>
        <dbReference type="Pfam" id="PF01435"/>
    </source>
</evidence>
<evidence type="ECO:0000256" key="11">
    <source>
        <dbReference type="SAM" id="MobiDB-lite"/>
    </source>
</evidence>
<feature type="transmembrane region" description="Helical" evidence="12">
    <location>
        <begin position="221"/>
        <end position="241"/>
    </location>
</feature>
<dbReference type="CDD" id="cd07340">
    <property type="entry name" value="M48B_Htpx_like"/>
    <property type="match status" value="1"/>
</dbReference>
<dbReference type="OrthoDB" id="9810445at2"/>
<dbReference type="InterPro" id="IPR001915">
    <property type="entry name" value="Peptidase_M48"/>
</dbReference>
<sequence length="649" mass="69773">MDFFQAQDDARRNTKKLVFLYALAVIGLIVSVYVVLLFLFAGAGTGMGALWVPELFFTVSVVILLVITAGSGWRISQLRKGGRAVAEMMGARLVSSNTQDQHERKLLNIVEEMSIASGVPVPGVYVMDGEKGINAFAAGYGTRDAVVGVTRGCMELLNRDELQGVIAHEFSHIFNGDMRLNIRLIGILNGILIIHLMGMILMRSQMYARIGGGRNKNNAGLAIIALGLALTVIGYLGVLFGRMIQSAVSRQREFLADAAAAQFTRNPEGIASALAKIQRHAEGSDVKDAHAAEMSHLFFSTGQKSWMNAVFATHPPIKKRIEALNALHVLEAETGSASRRKQAASDQQSKQAAGKSRGPLKGHDALNLPAITPEVLVAAAGTLEATQLEQARQLREALPDTALTATQNTDGAVQLVYALLMDKTPAVRGRQLEILSTGKADDISEEVLTLADELQDLSGTRKMALVEMAIPALRELDKKEYRLFRSRADELIKADGRQLVFEFALRQVLVHSLDAHFGVRPEAEIRHTRLDSLIPGLSVVLSALSHASGGGVEESFKAAMGELSRLQAEGHAAAGTEELAVRLVAPEACTGASLEQALEELSASSGEVRRIILDLAAHAVCADSEVNEREMLLIRAVAAALDIPLPLIG</sequence>
<evidence type="ECO:0000256" key="12">
    <source>
        <dbReference type="SAM" id="Phobius"/>
    </source>
</evidence>
<dbReference type="Pfam" id="PF01435">
    <property type="entry name" value="Peptidase_M48"/>
    <property type="match status" value="1"/>
</dbReference>
<evidence type="ECO:0000256" key="4">
    <source>
        <dbReference type="ARBA" id="ARBA00022692"/>
    </source>
</evidence>
<keyword evidence="15" id="KW-1185">Reference proteome</keyword>
<feature type="transmembrane region" description="Helical" evidence="12">
    <location>
        <begin position="180"/>
        <end position="201"/>
    </location>
</feature>
<keyword evidence="8 12" id="KW-1133">Transmembrane helix</keyword>
<evidence type="ECO:0000256" key="10">
    <source>
        <dbReference type="ARBA" id="ARBA00023136"/>
    </source>
</evidence>
<dbReference type="RefSeq" id="WP_114984971.1">
    <property type="nucleotide sequence ID" value="NZ_CP027806.1"/>
</dbReference>
<gene>
    <name evidence="14" type="ORF">CYPRO_2572</name>
</gene>
<comment type="cofactor">
    <cofactor evidence="1">
        <name>Zn(2+)</name>
        <dbReference type="ChEBI" id="CHEBI:29105"/>
    </cofactor>
</comment>
<keyword evidence="10 12" id="KW-0472">Membrane</keyword>
<organism evidence="14 15">
    <name type="scientific">Cyclonatronum proteinivorum</name>
    <dbReference type="NCBI Taxonomy" id="1457365"/>
    <lineage>
        <taxon>Bacteria</taxon>
        <taxon>Pseudomonadati</taxon>
        <taxon>Balneolota</taxon>
        <taxon>Balneolia</taxon>
        <taxon>Balneolales</taxon>
        <taxon>Cyclonatronaceae</taxon>
        <taxon>Cyclonatronum</taxon>
    </lineage>
</organism>
<name>A0A345UMW2_9BACT</name>
<evidence type="ECO:0000256" key="9">
    <source>
        <dbReference type="ARBA" id="ARBA00023049"/>
    </source>
</evidence>